<evidence type="ECO:0000256" key="2">
    <source>
        <dbReference type="ARBA" id="ARBA00022771"/>
    </source>
</evidence>
<keyword evidence="4 5" id="KW-0238">DNA-binding</keyword>
<proteinExistence type="predicted"/>
<evidence type="ECO:0000256" key="5">
    <source>
        <dbReference type="PROSITE-ProRule" id="PRU00309"/>
    </source>
</evidence>
<name>A0A9N9T206_DIABA</name>
<feature type="compositionally biased region" description="Basic and acidic residues" evidence="7">
    <location>
        <begin position="432"/>
        <end position="444"/>
    </location>
</feature>
<feature type="domain" description="ZAD" evidence="9">
    <location>
        <begin position="201"/>
        <end position="271"/>
    </location>
</feature>
<accession>A0A9N9T206</accession>
<feature type="region of interest" description="Disordered" evidence="7">
    <location>
        <begin position="738"/>
        <end position="763"/>
    </location>
</feature>
<reference evidence="10" key="1">
    <citation type="submission" date="2022-01" db="EMBL/GenBank/DDBJ databases">
        <authorList>
            <person name="King R."/>
        </authorList>
    </citation>
    <scope>NUCLEOTIDE SEQUENCE</scope>
</reference>
<dbReference type="GO" id="GO:0005634">
    <property type="term" value="C:nucleus"/>
    <property type="evidence" value="ECO:0007669"/>
    <property type="project" value="InterPro"/>
</dbReference>
<feature type="binding site" evidence="6">
    <location>
        <position position="247"/>
    </location>
    <ligand>
        <name>Zn(2+)</name>
        <dbReference type="ChEBI" id="CHEBI:29105"/>
    </ligand>
</feature>
<dbReference type="Proteomes" id="UP001153709">
    <property type="component" value="Chromosome 4"/>
</dbReference>
<feature type="binding site" evidence="6">
    <location>
        <position position="244"/>
    </location>
    <ligand>
        <name>Zn(2+)</name>
        <dbReference type="ChEBI" id="CHEBI:29105"/>
    </ligand>
</feature>
<feature type="region of interest" description="Disordered" evidence="7">
    <location>
        <begin position="424"/>
        <end position="470"/>
    </location>
</feature>
<evidence type="ECO:0000259" key="9">
    <source>
        <dbReference type="PROSITE" id="PS51915"/>
    </source>
</evidence>
<dbReference type="PROSITE" id="PS50950">
    <property type="entry name" value="ZF_THAP"/>
    <property type="match status" value="1"/>
</dbReference>
<dbReference type="GO" id="GO:0008270">
    <property type="term" value="F:zinc ion binding"/>
    <property type="evidence" value="ECO:0007669"/>
    <property type="project" value="UniProtKB-UniRule"/>
</dbReference>
<dbReference type="AlphaFoldDB" id="A0A9N9T206"/>
<feature type="domain" description="THAP-type" evidence="8">
    <location>
        <begin position="7"/>
        <end position="84"/>
    </location>
</feature>
<gene>
    <name evidence="10" type="ORF">DIABBA_LOCUS7360</name>
</gene>
<keyword evidence="2 5" id="KW-0863">Zinc-finger</keyword>
<evidence type="ECO:0000256" key="3">
    <source>
        <dbReference type="ARBA" id="ARBA00022833"/>
    </source>
</evidence>
<organism evidence="10 11">
    <name type="scientific">Diabrotica balteata</name>
    <name type="common">Banded cucumber beetle</name>
    <dbReference type="NCBI Taxonomy" id="107213"/>
    <lineage>
        <taxon>Eukaryota</taxon>
        <taxon>Metazoa</taxon>
        <taxon>Ecdysozoa</taxon>
        <taxon>Arthropoda</taxon>
        <taxon>Hexapoda</taxon>
        <taxon>Insecta</taxon>
        <taxon>Pterygota</taxon>
        <taxon>Neoptera</taxon>
        <taxon>Endopterygota</taxon>
        <taxon>Coleoptera</taxon>
        <taxon>Polyphaga</taxon>
        <taxon>Cucujiformia</taxon>
        <taxon>Chrysomeloidea</taxon>
        <taxon>Chrysomelidae</taxon>
        <taxon>Galerucinae</taxon>
        <taxon>Diabroticina</taxon>
        <taxon>Diabroticites</taxon>
        <taxon>Diabrotica</taxon>
    </lineage>
</organism>
<feature type="compositionally biased region" description="Polar residues" evidence="7">
    <location>
        <begin position="607"/>
        <end position="618"/>
    </location>
</feature>
<feature type="binding site" evidence="6">
    <location>
        <position position="203"/>
    </location>
    <ligand>
        <name>Zn(2+)</name>
        <dbReference type="ChEBI" id="CHEBI:29105"/>
    </ligand>
</feature>
<evidence type="ECO:0000256" key="4">
    <source>
        <dbReference type="ARBA" id="ARBA00023125"/>
    </source>
</evidence>
<feature type="region of interest" description="Disordered" evidence="7">
    <location>
        <begin position="607"/>
        <end position="637"/>
    </location>
</feature>
<evidence type="ECO:0000313" key="10">
    <source>
        <dbReference type="EMBL" id="CAG9834007.1"/>
    </source>
</evidence>
<feature type="binding site" evidence="6">
    <location>
        <position position="206"/>
    </location>
    <ligand>
        <name>Zn(2+)</name>
        <dbReference type="ChEBI" id="CHEBI:29105"/>
    </ligand>
</feature>
<protein>
    <submittedName>
        <fullName evidence="10">Uncharacterized protein</fullName>
    </submittedName>
</protein>
<dbReference type="PROSITE" id="PS51915">
    <property type="entry name" value="ZAD"/>
    <property type="match status" value="1"/>
</dbReference>
<evidence type="ECO:0000256" key="7">
    <source>
        <dbReference type="SAM" id="MobiDB-lite"/>
    </source>
</evidence>
<keyword evidence="3 6" id="KW-0862">Zinc</keyword>
<dbReference type="GO" id="GO:0003677">
    <property type="term" value="F:DNA binding"/>
    <property type="evidence" value="ECO:0007669"/>
    <property type="project" value="UniProtKB-UniRule"/>
</dbReference>
<sequence>MSKTTNLPSQTICWVPTCANQNYSNKKFYPLPPIKSNLREIWLALATKSTKGVNTQTQQIFFCEDHFEISSDAMIINSIVYTPNIKLMIPNKNMPDRICRTCNTFIDHKEPFFVVSSSIASDIPSSMVEELNNIITVNPEPLNHLFTFCFKEFVIPSDPIPIICEKCNYRIWLFFAYKKRAIEVEDFLCKDMTPEKYGAMVLCRACPDSCSNFFPLRKDSELGIVLQKMFVSNYSPDVVPLRVCLNCYNLLQKISEFYKNCINTEEIIKRRALLNEKLKINRQASMVRKPSLLLQTEQAFSTQVEAENMTLAKLMLQFGHSLKNDLHVIENWNPICIKLKEQGINHKIPSLINNWKKLTSVVLDKMKNKVALSELEKLVLQFQTCPSDLTIELASSNKTVTSESLMESSTTNVENRGVICWNSSAKPSTSKIKNDMQKSSETPRAKSVKRSFKQNSRSPTVLKNLKNPVGRPQKFSPQEKVFFVQSLVTEFNKLGEDKRKASGLWKSLTQIVNKNYMPDHSGIRLYNLWTRLKMSAVTHAKDGSDPLDEMIWDMLQKTQTKYSPQKDSIKGYSGSTAVPTTASTNISLFSNHEVTLQGVPKVTSQHISKTSNNSVITRSSEDSGGFKNMTDKYSKKNDESDNLKFAKRRQIFLAIREQYNELKRANRIQGLPLRIWCTIFDKMYSEGYQEMSRKEAVQAWYDVKQLAKCGSVRNPLVCEVRRFLKIVQSDRPQVINKKITPKKKQPYERDDGYSPSNRITPKNVPVEKPIRKKSTSSVSASNAVPNPLGRIGVKNPWSMEETNILLDLVLENFKSLNGNLNWAMITKRLTGKFKSKRSVPSVQSKFVFLRRKLATKIKMNVPLNAFEKRMKEVLDQMKKNGVETEKGFQKKLLVPCSKTLQSSIVSEKPKITKEDIVETPKEEIKSPNISCEQEVDSYIDLDSYNYVSLEDIQQSTSYDIPELKPKIFDNNDYKSVLLKSEGSIESDENQVSTSTRMNFIDLDDDDNDSNEYIGGSGDYVGADDLLEADDVFEDETSKIL</sequence>
<evidence type="ECO:0000259" key="8">
    <source>
        <dbReference type="PROSITE" id="PS50950"/>
    </source>
</evidence>
<dbReference type="OrthoDB" id="6781579at2759"/>
<dbReference type="EMBL" id="OU898279">
    <property type="protein sequence ID" value="CAG9834007.1"/>
    <property type="molecule type" value="Genomic_DNA"/>
</dbReference>
<evidence type="ECO:0000256" key="6">
    <source>
        <dbReference type="PROSITE-ProRule" id="PRU01263"/>
    </source>
</evidence>
<dbReference type="InterPro" id="IPR012934">
    <property type="entry name" value="Znf_AD"/>
</dbReference>
<dbReference type="SMART" id="SM00868">
    <property type="entry name" value="zf-AD"/>
    <property type="match status" value="2"/>
</dbReference>
<evidence type="ECO:0000256" key="1">
    <source>
        <dbReference type="ARBA" id="ARBA00022723"/>
    </source>
</evidence>
<dbReference type="InterPro" id="IPR006612">
    <property type="entry name" value="THAP_Znf"/>
</dbReference>
<keyword evidence="11" id="KW-1185">Reference proteome</keyword>
<evidence type="ECO:0000313" key="11">
    <source>
        <dbReference type="Proteomes" id="UP001153709"/>
    </source>
</evidence>
<dbReference type="Pfam" id="PF05485">
    <property type="entry name" value="THAP"/>
    <property type="match status" value="1"/>
</dbReference>
<keyword evidence="1 6" id="KW-0479">Metal-binding</keyword>